<dbReference type="Gene3D" id="3.40.50.261">
    <property type="entry name" value="Succinyl-CoA synthetase domains"/>
    <property type="match status" value="1"/>
</dbReference>
<evidence type="ECO:0000313" key="7">
    <source>
        <dbReference type="Proteomes" id="UP000834106"/>
    </source>
</evidence>
<feature type="short sequence motif" description="DGA/G" evidence="4">
    <location>
        <begin position="109"/>
        <end position="111"/>
    </location>
</feature>
<proteinExistence type="predicted"/>
<evidence type="ECO:0000256" key="4">
    <source>
        <dbReference type="PROSITE-ProRule" id="PRU01161"/>
    </source>
</evidence>
<dbReference type="InterPro" id="IPR016102">
    <property type="entry name" value="Succinyl-CoA_synth-like"/>
</dbReference>
<keyword evidence="2" id="KW-0378">Hydrolase</keyword>
<evidence type="ECO:0000259" key="5">
    <source>
        <dbReference type="PROSITE" id="PS51635"/>
    </source>
</evidence>
<evidence type="ECO:0000256" key="2">
    <source>
        <dbReference type="ARBA" id="ARBA00022801"/>
    </source>
</evidence>
<dbReference type="Pfam" id="PF00549">
    <property type="entry name" value="Ligase_CoA"/>
    <property type="match status" value="1"/>
</dbReference>
<dbReference type="AlphaFoldDB" id="A0AAD1ZHQ5"/>
<dbReference type="EMBL" id="OU503045">
    <property type="protein sequence ID" value="CAI9769790.1"/>
    <property type="molecule type" value="Genomic_DNA"/>
</dbReference>
<dbReference type="PANTHER" id="PTHR24185:SF1">
    <property type="entry name" value="CALCIUM-INDEPENDENT PHOSPHOLIPASE A2-GAMMA"/>
    <property type="match status" value="1"/>
</dbReference>
<reference evidence="6" key="1">
    <citation type="submission" date="2023-05" db="EMBL/GenBank/DDBJ databases">
        <authorList>
            <person name="Huff M."/>
        </authorList>
    </citation>
    <scope>NUCLEOTIDE SEQUENCE</scope>
</reference>
<evidence type="ECO:0000313" key="6">
    <source>
        <dbReference type="EMBL" id="CAI9769790.1"/>
    </source>
</evidence>
<gene>
    <name evidence="6" type="ORF">FPE_LOCUS16501</name>
</gene>
<dbReference type="GO" id="GO:0006631">
    <property type="term" value="P:fatty acid metabolic process"/>
    <property type="evidence" value="ECO:0007669"/>
    <property type="project" value="TreeGrafter"/>
</dbReference>
<dbReference type="GO" id="GO:0004620">
    <property type="term" value="F:phospholipase activity"/>
    <property type="evidence" value="ECO:0007669"/>
    <property type="project" value="TreeGrafter"/>
</dbReference>
<name>A0AAD1ZHQ5_9LAMI</name>
<dbReference type="InterPro" id="IPR005811">
    <property type="entry name" value="SUCC_ACL_C"/>
</dbReference>
<feature type="domain" description="PNPLA" evidence="5">
    <location>
        <begin position="1"/>
        <end position="122"/>
    </location>
</feature>
<protein>
    <recommendedName>
        <fullName evidence="5">PNPLA domain-containing protein</fullName>
    </recommendedName>
</protein>
<dbReference type="GO" id="GO:0016042">
    <property type="term" value="P:lipid catabolic process"/>
    <property type="evidence" value="ECO:0007669"/>
    <property type="project" value="UniProtKB-KW"/>
</dbReference>
<sequence length="147" mass="16500">MPEHFHKLGHIGIISRSGTLTYEAVFQTTAVSLGQSTCVEISRDTFNGTKFVYCIEKFLANHRTKNGTKKPIGASIESCKHHIWQAIRASSTSSYYLDDYTGGVYRWQDGAIVANNPTNFTVREAQLLWHDAKIDCLVSIWCGPFQP</sequence>
<keyword evidence="7" id="KW-1185">Reference proteome</keyword>
<dbReference type="InterPro" id="IPR002641">
    <property type="entry name" value="PNPLA_dom"/>
</dbReference>
<dbReference type="GO" id="GO:0016020">
    <property type="term" value="C:membrane"/>
    <property type="evidence" value="ECO:0007669"/>
    <property type="project" value="TreeGrafter"/>
</dbReference>
<dbReference type="Proteomes" id="UP000834106">
    <property type="component" value="Chromosome 10"/>
</dbReference>
<comment type="subunit">
    <text evidence="1">Heterooctamer of 4 alpha and 4 beta chains.</text>
</comment>
<dbReference type="PANTHER" id="PTHR24185">
    <property type="entry name" value="CALCIUM-INDEPENDENT PHOSPHOLIPASE A2-GAMMA"/>
    <property type="match status" value="1"/>
</dbReference>
<dbReference type="SUPFAM" id="SSF52210">
    <property type="entry name" value="Succinyl-CoA synthetase domains"/>
    <property type="match status" value="1"/>
</dbReference>
<keyword evidence="3" id="KW-0442">Lipid degradation</keyword>
<accession>A0AAD1ZHQ5</accession>
<organism evidence="6 7">
    <name type="scientific">Fraxinus pennsylvanica</name>
    <dbReference type="NCBI Taxonomy" id="56036"/>
    <lineage>
        <taxon>Eukaryota</taxon>
        <taxon>Viridiplantae</taxon>
        <taxon>Streptophyta</taxon>
        <taxon>Embryophyta</taxon>
        <taxon>Tracheophyta</taxon>
        <taxon>Spermatophyta</taxon>
        <taxon>Magnoliopsida</taxon>
        <taxon>eudicotyledons</taxon>
        <taxon>Gunneridae</taxon>
        <taxon>Pentapetalae</taxon>
        <taxon>asterids</taxon>
        <taxon>lamiids</taxon>
        <taxon>Lamiales</taxon>
        <taxon>Oleaceae</taxon>
        <taxon>Oleeae</taxon>
        <taxon>Fraxinus</taxon>
    </lineage>
</organism>
<dbReference type="PROSITE" id="PS51635">
    <property type="entry name" value="PNPLA"/>
    <property type="match status" value="1"/>
</dbReference>
<evidence type="ECO:0000256" key="3">
    <source>
        <dbReference type="ARBA" id="ARBA00022963"/>
    </source>
</evidence>
<comment type="caution">
    <text evidence="4">Lacks conserved residue(s) required for the propagation of feature annotation.</text>
</comment>
<keyword evidence="3" id="KW-0443">Lipid metabolism</keyword>
<evidence type="ECO:0000256" key="1">
    <source>
        <dbReference type="ARBA" id="ARBA00011412"/>
    </source>
</evidence>